<dbReference type="Proteomes" id="UP000694844">
    <property type="component" value="Chromosome 2"/>
</dbReference>
<dbReference type="RefSeq" id="XP_022312952.1">
    <property type="nucleotide sequence ID" value="XM_022457244.1"/>
</dbReference>
<evidence type="ECO:0000256" key="9">
    <source>
        <dbReference type="ARBA" id="ARBA00023180"/>
    </source>
</evidence>
<evidence type="ECO:0000313" key="14">
    <source>
        <dbReference type="RefSeq" id="XP_022312952.1"/>
    </source>
</evidence>
<keyword evidence="4" id="KW-0716">Sensory transduction</keyword>
<evidence type="ECO:0000256" key="4">
    <source>
        <dbReference type="ARBA" id="ARBA00022606"/>
    </source>
</evidence>
<evidence type="ECO:0000256" key="6">
    <source>
        <dbReference type="ARBA" id="ARBA00022687"/>
    </source>
</evidence>
<dbReference type="Gene3D" id="2.10.220.10">
    <property type="entry name" value="Hormone Receptor, Insulin-like Growth Factor Receptor 1, Chain A, domain 2"/>
    <property type="match status" value="1"/>
</dbReference>
<keyword evidence="7 11" id="KW-0732">Signal</keyword>
<dbReference type="AlphaFoldDB" id="A0A8B8CB14"/>
<dbReference type="InterPro" id="IPR051514">
    <property type="entry name" value="R-spondin"/>
</dbReference>
<dbReference type="PANTHER" id="PTHR46987:SF7">
    <property type="entry name" value="TNFR-CYS DOMAIN-CONTAINING PROTEIN"/>
    <property type="match status" value="1"/>
</dbReference>
<keyword evidence="9" id="KW-0325">Glycoprotein</keyword>
<evidence type="ECO:0000256" key="1">
    <source>
        <dbReference type="ARBA" id="ARBA00004613"/>
    </source>
</evidence>
<dbReference type="PANTHER" id="PTHR46987">
    <property type="entry name" value="NEUROHYPOPHYSIAL HORMONES, N-TERMINAL DOMAIN CONTAINING PROTEIN"/>
    <property type="match status" value="1"/>
</dbReference>
<sequence length="296" mass="35142">MSVAGLVFFLLCAVTVVHVGRARMEHRQIRSYRQLCPPGCTSCSAINGCITCQPNLFLLLVRSGMRQQGLCVHSCPDGFYGVRRQNYSICYKCQIENCETCFGQGFCKRCKEPYLYYRGQCIDRCPDGMHYANFSKDCRPTVDCMTGPWGPWSPCTRNGQNCGYRYGMISRTREVLESPSPNGVRCPSLVETRCCLMEMRRCVDLTYNNSDLIPEKKKNRLQKHKKKRRKKKRRKHRKRNKKRRRRPKDRRKKRKKFRKHKKSRLRIRKKKLRIYKEAWKQFCRKDVVYFHVNSIL</sequence>
<evidence type="ECO:0000256" key="8">
    <source>
        <dbReference type="ARBA" id="ARBA00023157"/>
    </source>
</evidence>
<evidence type="ECO:0000313" key="15">
    <source>
        <dbReference type="RefSeq" id="XP_022313198.1"/>
    </source>
</evidence>
<evidence type="ECO:0000256" key="7">
    <source>
        <dbReference type="ARBA" id="ARBA00022729"/>
    </source>
</evidence>
<dbReference type="GO" id="GO:0005576">
    <property type="term" value="C:extracellular region"/>
    <property type="evidence" value="ECO:0007669"/>
    <property type="project" value="UniProtKB-SubCell"/>
</dbReference>
<dbReference type="InterPro" id="IPR036383">
    <property type="entry name" value="TSP1_rpt_sf"/>
</dbReference>
<keyword evidence="8" id="KW-1015">Disulfide bond</keyword>
<evidence type="ECO:0000256" key="3">
    <source>
        <dbReference type="ARBA" id="ARBA00022525"/>
    </source>
</evidence>
<dbReference type="GO" id="GO:0016055">
    <property type="term" value="P:Wnt signaling pathway"/>
    <property type="evidence" value="ECO:0007669"/>
    <property type="project" value="UniProtKB-KW"/>
</dbReference>
<evidence type="ECO:0000256" key="10">
    <source>
        <dbReference type="SAM" id="MobiDB-lite"/>
    </source>
</evidence>
<dbReference type="SUPFAM" id="SSF57184">
    <property type="entry name" value="Growth factor receptor domain"/>
    <property type="match status" value="1"/>
</dbReference>
<dbReference type="OrthoDB" id="10257656at2759"/>
<dbReference type="KEGG" id="cvn:111118164"/>
<accession>A0A8B8CB14</accession>
<organism evidence="13 14">
    <name type="scientific">Crassostrea virginica</name>
    <name type="common">Eastern oyster</name>
    <dbReference type="NCBI Taxonomy" id="6565"/>
    <lineage>
        <taxon>Eukaryota</taxon>
        <taxon>Metazoa</taxon>
        <taxon>Spiralia</taxon>
        <taxon>Lophotrochozoa</taxon>
        <taxon>Mollusca</taxon>
        <taxon>Bivalvia</taxon>
        <taxon>Autobranchia</taxon>
        <taxon>Pteriomorphia</taxon>
        <taxon>Ostreida</taxon>
        <taxon>Ostreoidea</taxon>
        <taxon>Ostreidae</taxon>
        <taxon>Crassostrea</taxon>
    </lineage>
</organism>
<feature type="region of interest" description="Disordered" evidence="10">
    <location>
        <begin position="218"/>
        <end position="267"/>
    </location>
</feature>
<dbReference type="GeneID" id="111117987"/>
<feature type="domain" description="R-spondin Fu-CRD" evidence="12">
    <location>
        <begin position="39"/>
        <end position="138"/>
    </location>
</feature>
<keyword evidence="5" id="KW-0358">Heparin-binding</keyword>
<keyword evidence="6" id="KW-0879">Wnt signaling pathway</keyword>
<comment type="similarity">
    <text evidence="2">Belongs to the R-spondin family.</text>
</comment>
<feature type="signal peptide" evidence="11">
    <location>
        <begin position="1"/>
        <end position="22"/>
    </location>
</feature>
<comment type="subcellular location">
    <subcellularLocation>
        <location evidence="1">Secreted</location>
    </subcellularLocation>
</comment>
<proteinExistence type="inferred from homology"/>
<dbReference type="InterPro" id="IPR043601">
    <property type="entry name" value="Rspo_Fu-CRD_dom"/>
</dbReference>
<evidence type="ECO:0000313" key="13">
    <source>
        <dbReference type="Proteomes" id="UP000694844"/>
    </source>
</evidence>
<dbReference type="CDD" id="cd00064">
    <property type="entry name" value="FU"/>
    <property type="match status" value="1"/>
</dbReference>
<evidence type="ECO:0000259" key="12">
    <source>
        <dbReference type="Pfam" id="PF15913"/>
    </source>
</evidence>
<feature type="chain" id="PRO_5044666149" evidence="11">
    <location>
        <begin position="23"/>
        <end position="296"/>
    </location>
</feature>
<dbReference type="KEGG" id="cvn:111117987"/>
<name>A0A8B8CB14_CRAVI</name>
<evidence type="ECO:0000256" key="5">
    <source>
        <dbReference type="ARBA" id="ARBA00022674"/>
    </source>
</evidence>
<dbReference type="SMART" id="SM00261">
    <property type="entry name" value="FU"/>
    <property type="match status" value="2"/>
</dbReference>
<keyword evidence="3" id="KW-0964">Secreted</keyword>
<evidence type="ECO:0000256" key="11">
    <source>
        <dbReference type="SAM" id="SignalP"/>
    </source>
</evidence>
<gene>
    <name evidence="14" type="primary">LOC111117987</name>
    <name evidence="15" type="synonym">LOC111118164</name>
</gene>
<dbReference type="InterPro" id="IPR006212">
    <property type="entry name" value="Furin_repeat"/>
</dbReference>
<dbReference type="PROSITE" id="PS50092">
    <property type="entry name" value="TSP1"/>
    <property type="match status" value="1"/>
</dbReference>
<dbReference type="InterPro" id="IPR009030">
    <property type="entry name" value="Growth_fac_rcpt_cys_sf"/>
</dbReference>
<protein>
    <submittedName>
        <fullName evidence="14 15">R-spondin-2-like isoform X1</fullName>
    </submittedName>
</protein>
<dbReference type="GO" id="GO:0008201">
    <property type="term" value="F:heparin binding"/>
    <property type="evidence" value="ECO:0007669"/>
    <property type="project" value="UniProtKB-KW"/>
</dbReference>
<evidence type="ECO:0000256" key="2">
    <source>
        <dbReference type="ARBA" id="ARBA00007308"/>
    </source>
</evidence>
<reference evidence="14 15" key="1">
    <citation type="submission" date="2025-04" db="UniProtKB">
        <authorList>
            <consortium name="RefSeq"/>
        </authorList>
    </citation>
    <scope>IDENTIFICATION</scope>
    <source>
        <tissue evidence="14 15">Whole sample</tissue>
    </source>
</reference>
<dbReference type="RefSeq" id="XP_022313198.1">
    <property type="nucleotide sequence ID" value="XM_022457490.1"/>
</dbReference>
<keyword evidence="13" id="KW-1185">Reference proteome</keyword>
<dbReference type="InterPro" id="IPR000884">
    <property type="entry name" value="TSP1_rpt"/>
</dbReference>
<dbReference type="Pfam" id="PF15913">
    <property type="entry name" value="Furin-like_2"/>
    <property type="match status" value="1"/>
</dbReference>
<dbReference type="Gene3D" id="2.20.100.10">
    <property type="entry name" value="Thrombospondin type-1 (TSP1) repeat"/>
    <property type="match status" value="1"/>
</dbReference>
<dbReference type="SUPFAM" id="SSF82895">
    <property type="entry name" value="TSP-1 type 1 repeat"/>
    <property type="match status" value="1"/>
</dbReference>